<evidence type="ECO:0000313" key="10">
    <source>
        <dbReference type="Proteomes" id="UP000075883"/>
    </source>
</evidence>
<accession>A0A182MVB9</accession>
<evidence type="ECO:0000256" key="2">
    <source>
        <dbReference type="ARBA" id="ARBA00022927"/>
    </source>
</evidence>
<feature type="domain" description="SecA family profile" evidence="8">
    <location>
        <begin position="916"/>
        <end position="1573"/>
    </location>
</feature>
<reference evidence="10" key="1">
    <citation type="submission" date="2013-09" db="EMBL/GenBank/DDBJ databases">
        <title>The Genome Sequence of Anopheles culicifacies species A.</title>
        <authorList>
            <consortium name="The Broad Institute Genomics Platform"/>
            <person name="Neafsey D.E."/>
            <person name="Besansky N."/>
            <person name="Howell P."/>
            <person name="Walton C."/>
            <person name="Young S.K."/>
            <person name="Zeng Q."/>
            <person name="Gargeya S."/>
            <person name="Fitzgerald M."/>
            <person name="Haas B."/>
            <person name="Abouelleil A."/>
            <person name="Allen A.W."/>
            <person name="Alvarado L."/>
            <person name="Arachchi H.M."/>
            <person name="Berlin A.M."/>
            <person name="Chapman S.B."/>
            <person name="Gainer-Dewar J."/>
            <person name="Goldberg J."/>
            <person name="Griggs A."/>
            <person name="Gujja S."/>
            <person name="Hansen M."/>
            <person name="Howarth C."/>
            <person name="Imamovic A."/>
            <person name="Ireland A."/>
            <person name="Larimer J."/>
            <person name="McCowan C."/>
            <person name="Murphy C."/>
            <person name="Pearson M."/>
            <person name="Poon T.W."/>
            <person name="Priest M."/>
            <person name="Roberts A."/>
            <person name="Saif S."/>
            <person name="Shea T."/>
            <person name="Sisk P."/>
            <person name="Sykes S."/>
            <person name="Wortman J."/>
            <person name="Nusbaum C."/>
            <person name="Birren B."/>
        </authorList>
    </citation>
    <scope>NUCLEOTIDE SEQUENCE [LARGE SCALE GENOMIC DNA]</scope>
    <source>
        <strain evidence="10">A-37</strain>
    </source>
</reference>
<reference evidence="9" key="2">
    <citation type="submission" date="2020-05" db="UniProtKB">
        <authorList>
            <consortium name="EnsemblMetazoa"/>
        </authorList>
    </citation>
    <scope>IDENTIFICATION</scope>
    <source>
        <strain evidence="9">A-37</strain>
    </source>
</reference>
<dbReference type="InterPro" id="IPR011115">
    <property type="entry name" value="SecA_DEAD"/>
</dbReference>
<feature type="domain" description="Helicase C-terminal" evidence="7">
    <location>
        <begin position="1420"/>
        <end position="1583"/>
    </location>
</feature>
<name>A0A182MVB9_9DIPT</name>
<evidence type="ECO:0000256" key="5">
    <source>
        <dbReference type="SAM" id="MobiDB-lite"/>
    </source>
</evidence>
<protein>
    <submittedName>
        <fullName evidence="9">Uncharacterized protein</fullName>
    </submittedName>
</protein>
<dbReference type="PRINTS" id="PR00906">
    <property type="entry name" value="SECA"/>
</dbReference>
<keyword evidence="3" id="KW-0811">Translocation</keyword>
<evidence type="ECO:0000259" key="7">
    <source>
        <dbReference type="PROSITE" id="PS51194"/>
    </source>
</evidence>
<dbReference type="InterPro" id="IPR014001">
    <property type="entry name" value="Helicase_ATP-bd"/>
</dbReference>
<feature type="region of interest" description="Disordered" evidence="5">
    <location>
        <begin position="156"/>
        <end position="178"/>
    </location>
</feature>
<dbReference type="VEuPathDB" id="VectorBase:ACUA027138"/>
<keyword evidence="4" id="KW-0175">Coiled coil</keyword>
<dbReference type="GO" id="GO:0016020">
    <property type="term" value="C:membrane"/>
    <property type="evidence" value="ECO:0007669"/>
    <property type="project" value="InterPro"/>
</dbReference>
<keyword evidence="2" id="KW-0653">Protein transport</keyword>
<dbReference type="GO" id="GO:0005524">
    <property type="term" value="F:ATP binding"/>
    <property type="evidence" value="ECO:0007669"/>
    <property type="project" value="InterPro"/>
</dbReference>
<feature type="compositionally biased region" description="Basic and acidic residues" evidence="5">
    <location>
        <begin position="160"/>
        <end position="178"/>
    </location>
</feature>
<feature type="coiled-coil region" evidence="4">
    <location>
        <begin position="205"/>
        <end position="240"/>
    </location>
</feature>
<dbReference type="GO" id="GO:0017038">
    <property type="term" value="P:protein import"/>
    <property type="evidence" value="ECO:0007669"/>
    <property type="project" value="InterPro"/>
</dbReference>
<dbReference type="Gene3D" id="3.40.50.300">
    <property type="entry name" value="P-loop containing nucleotide triphosphate hydrolases"/>
    <property type="match status" value="2"/>
</dbReference>
<dbReference type="EnsemblMetazoa" id="ACUA027138-RA">
    <property type="protein sequence ID" value="ACUA027138-PA"/>
    <property type="gene ID" value="ACUA027138"/>
</dbReference>
<evidence type="ECO:0000259" key="6">
    <source>
        <dbReference type="PROSITE" id="PS51192"/>
    </source>
</evidence>
<keyword evidence="10" id="KW-1185">Reference proteome</keyword>
<dbReference type="PANTHER" id="PTHR30612:SF0">
    <property type="entry name" value="CHLOROPLAST PROTEIN-TRANSPORTING ATPASE"/>
    <property type="match status" value="1"/>
</dbReference>
<sequence>MEEKVAMAKMAAMVCRSGVLLDMCQAFLLYEGTAGEPGKSGGQYGLGGEGGKPGEISVVCLEGNQPVNVNMFTKSGADGINGKGGVNGRDGKRGWDMAYLDYAIGRATGNWPKYYGRDKNSCLKLHYYSDSDDDRVYCAYKQEYAGISESRIENTNMVTAEERNNSRSNDEREHDAKAVGRKTISRQRILNAYSEFMNTVEAEIRAEQQKRAFEAQQAAQRAAQQAAQRAAQQAAEMELEQTIITNSVESSPNTIHRLSTAEEARPGSESVKEISHIHSPEEAQCSGSIVEIQNDESLEENVPSSEHSIEELRLATLKRHVPSQSVSEHEHRHAKVIVRALDKVGPILKTDKVFSVLDDWMKLNTEVIDAQNLQQLMDRFAAAQQLRNALATFVKQELMLDNIALHRAMKTFVLETEYSDLLYESAENLQNELKKPQHKNLYRFWDGMYDRPLENEVKAMIENDYTLKILYDRWNDVKRRISQYELEPLSVTEDAKAKFITYIRSKGVMAECCRELLAYAFNVNLRVYGRDEDDELILREDRNPSSCTQNHILARGKEFVQLTINEEYTQLAKERLHNDMNYSRILRDMDTLNSINQINNYLDNSCIKPQGRFGMVEETHIDEKLATETIASYFPEEERNKLKVVLEKVAFEYSNQKRILQQILQRFSYEGRDISFNEMCFFVNAVLENFDDCDQDEYTYAWIAAAYCQRNWVDEVILLQLETYFKKPLDETRQWREYMGKIKNKEVLLVFVTELQACECSVECVDEILYLLSSVPIESMSFEGIPLTEWSYFLKEHYWMVQLRHLADTCSLKWSKDESLEDATYYIRSVENIFGKYKANDLLDKIRAKKVKINAGQLFDILRNLYKQNWKLSDEDIRSLAKLSLQEWTVQMKAKHKPIVEELKIEQLTQIVENDEISSEEIINQLPEIRTAIQRISSKMISYDQKSVALFTEHEIKEWAKAFRSKVNRRIVQRHLQTYEQMLAVVDRAIEIRRGFRLRDTQRLSVLILLSNKRSTLAQVSTGEGKSLIVVALSLIKALFSEKVDIVTSSSVLAKRDSDVNKDIYQLFDIDVSHNCSENIEERKEAYSLHPVVYGDLANFQRDYLLDRFYGKNILGDRDFTNVLVDEVDSMLLDKGNNMLYLSHDIPGMDKLESLYICIWQMVNSSMERPEAIDIEAMEMDILSNLYNSITPDDLMELDAELGFRKLNIIWNCLVDGGIMNDEGHLITDNIDSAKMEQILTPEVVQYKHRLSFLLKECVNREKPFKVPNNLKKFVERHLSAWIASALNALLMVPGQSYVVSRNKSGAKDRNASIVILDNDTGADQGSSQWDEALHQFLQLKHGCKLSMQSLKAVFVSNVSYFKKYKLLYGLTGTLGSQRERNLLKDIHQVAFVTIPTAKSKQFKEYKPIINRGYRMWLRNIKTEVTKLINEENRSVLIICDTINNAEAICITLKDTFGKNVHSYTRDYQEFDVVQGNQQLQQGQIIIATNLAGRGTDIRITDTLRQNGGLHVLLTYLPENIRIEEQAFGRAARSGDKGSGQLLIMVSSQRQYSRSKILELKKRRDQNELYRIAEIKTYYEKTIKAEEICFEEFKQVYEKHRKRLDAANVPAEVKTILLQTCLDRWAFWLDEYSGSMEDVMKDCNARKVPTLLMQLLSGINDFRTGELDNVEASSILDFNIESWKVWVEGNPMQMVKLANYITQTCFTKSVWQKVKSTVNPLNFLTEAKIRAAYKAAMSLYDEVIETEPQFSEAAYYYRAYTLMKTVEHEETTQSKANKQRIKDFKQDLRAAKKLFEDHYAFALQASSIVSKLRRNQDWYDDYQKQNDTISQFYQTFIRSIEDILGHAVTASTFVNDEIKEELAEFIFNQLIEAGTLRSPKVRKTISEKQLYTIQSDYCISINALRQFLLAKAGPIDEEDFLKECSVEIPLASRERFWESLITQNVLNCIQKYAIIDNVKLAKVDPSLKAALDAKVTDKTLIVESITPAADQIVLYYEELSLANMEPSKDDPKSPKVYIFEKDNFIRLIGGERFALNNLMGQLKEDSSSEEELLFTLNGLQYRLHLQEKKWSKTMLFSVGVVVGIGIAQIITAAVMEIYSAGAFTHVASGLINEGINDIMYAVNSFKSGYFSWKDYGIEKIKNVVLSGITVGVGAYASRGTKVSRIGKKVAGPGLIEDAKELSTLTGAALKKSRAGDKIFGETMKRIVCKTAQGFAQGAASAMVDTFTDDYLQSVINSIAGEVLAAAVSQVDGDKLSQTLRRIYDELGEQQARKLILQLSDFESNGWETSISYMKQFKSSLAQGFANAMKKTGNNNNKLNEKCKTMTRDPSLHEQQNANDFETFRHEIVSQWKKQLGDCVGRMITQHFVKPLLNDALIRAGKFATRIPHNVKRIALNRKMKKLKKKYDKAVNDPSATDAIKDSLKKDYHTKLEKIMYKTKSPALFAKIIEENVKMDLTCAAACAPLVHALMKQMGIKVNGIVLNVQLENGAEQSFSSGSPEGADVRQVVLHLKGNHFTFSGNDQDVANNNCMFAAMCDAIPELSVIDADKFRKQIANTIRHEPDVQHRIRQGWHRFPIKHYNAIGGKQITMPRKDAPQRAYHNDSVKAFRANLINYQASENFKQSESPSFHLVSRVSITSFEIAGAISAIMEVTGLEFEDIIDMEKGSSTTKDDIPVVKGNEIQRAHTTRGTIKSGGKFDEYPELKTKLQHYFAHREYVVKEANQYKRVAGSIDDNQMEWVREIIKDHTFSKPPSHNTVSNIQTHLLKTKTVVNKRFTKGKKPYSELMVSEMEVFDKSISKVAESEVDCKTIYESGQFGYSTIMEGVNKAPNVYVRKSKSNSEQKKKKKML</sequence>
<feature type="domain" description="Helicase ATP-binding" evidence="6">
    <location>
        <begin position="1007"/>
        <end position="1210"/>
    </location>
</feature>
<dbReference type="GO" id="GO:0006605">
    <property type="term" value="P:protein targeting"/>
    <property type="evidence" value="ECO:0007669"/>
    <property type="project" value="InterPro"/>
</dbReference>
<evidence type="ECO:0000256" key="1">
    <source>
        <dbReference type="ARBA" id="ARBA00022490"/>
    </source>
</evidence>
<dbReference type="PROSITE" id="PS51196">
    <property type="entry name" value="SECA_MOTOR_DEAD"/>
    <property type="match status" value="1"/>
</dbReference>
<evidence type="ECO:0000256" key="3">
    <source>
        <dbReference type="ARBA" id="ARBA00023010"/>
    </source>
</evidence>
<dbReference type="PROSITE" id="PS51194">
    <property type="entry name" value="HELICASE_CTER"/>
    <property type="match status" value="1"/>
</dbReference>
<keyword evidence="2" id="KW-0813">Transport</keyword>
<dbReference type="EMBL" id="AXCM01006746">
    <property type="status" value="NOT_ANNOTATED_CDS"/>
    <property type="molecule type" value="Genomic_DNA"/>
</dbReference>
<evidence type="ECO:0000256" key="4">
    <source>
        <dbReference type="SAM" id="Coils"/>
    </source>
</evidence>
<dbReference type="Pfam" id="PF00271">
    <property type="entry name" value="Helicase_C"/>
    <property type="match status" value="1"/>
</dbReference>
<dbReference type="STRING" id="139723.A0A182MVB9"/>
<dbReference type="GO" id="GO:0006886">
    <property type="term" value="P:intracellular protein transport"/>
    <property type="evidence" value="ECO:0007669"/>
    <property type="project" value="InterPro"/>
</dbReference>
<dbReference type="Proteomes" id="UP000075883">
    <property type="component" value="Unassembled WGS sequence"/>
</dbReference>
<dbReference type="Gene3D" id="3.90.1440.10">
    <property type="entry name" value="SecA, preprotein cross-linking domain"/>
    <property type="match status" value="1"/>
</dbReference>
<dbReference type="PANTHER" id="PTHR30612">
    <property type="entry name" value="SECA INNER MEMBRANE COMPONENT OF SEC PROTEIN SECRETION SYSTEM"/>
    <property type="match status" value="1"/>
</dbReference>
<dbReference type="SMART" id="SM00957">
    <property type="entry name" value="SecA_DEAD"/>
    <property type="match status" value="1"/>
</dbReference>
<proteinExistence type="predicted"/>
<organism evidence="9 10">
    <name type="scientific">Anopheles culicifacies</name>
    <dbReference type="NCBI Taxonomy" id="139723"/>
    <lineage>
        <taxon>Eukaryota</taxon>
        <taxon>Metazoa</taxon>
        <taxon>Ecdysozoa</taxon>
        <taxon>Arthropoda</taxon>
        <taxon>Hexapoda</taxon>
        <taxon>Insecta</taxon>
        <taxon>Pterygota</taxon>
        <taxon>Neoptera</taxon>
        <taxon>Endopterygota</taxon>
        <taxon>Diptera</taxon>
        <taxon>Nematocera</taxon>
        <taxon>Culicoidea</taxon>
        <taxon>Culicidae</taxon>
        <taxon>Anophelinae</taxon>
        <taxon>Anopheles</taxon>
        <taxon>culicifacies species complex</taxon>
    </lineage>
</organism>
<evidence type="ECO:0000313" key="9">
    <source>
        <dbReference type="EnsemblMetazoa" id="ACUA027138-PA"/>
    </source>
</evidence>
<dbReference type="InterPro" id="IPR027417">
    <property type="entry name" value="P-loop_NTPase"/>
</dbReference>
<dbReference type="SUPFAM" id="SSF52540">
    <property type="entry name" value="P-loop containing nucleoside triphosphate hydrolases"/>
    <property type="match status" value="2"/>
</dbReference>
<dbReference type="InterPro" id="IPR014018">
    <property type="entry name" value="SecA_motor_DEAD"/>
</dbReference>
<dbReference type="Pfam" id="PF07517">
    <property type="entry name" value="SecA_DEAD"/>
    <property type="match status" value="1"/>
</dbReference>
<dbReference type="PROSITE" id="PS51192">
    <property type="entry name" value="HELICASE_ATP_BIND_1"/>
    <property type="match status" value="1"/>
</dbReference>
<keyword evidence="1" id="KW-0963">Cytoplasm</keyword>
<dbReference type="InterPro" id="IPR001650">
    <property type="entry name" value="Helicase_C-like"/>
</dbReference>
<dbReference type="InterPro" id="IPR000185">
    <property type="entry name" value="SecA"/>
</dbReference>
<evidence type="ECO:0000259" key="8">
    <source>
        <dbReference type="PROSITE" id="PS51196"/>
    </source>
</evidence>